<feature type="transmembrane region" description="Helical" evidence="6">
    <location>
        <begin position="201"/>
        <end position="222"/>
    </location>
</feature>
<evidence type="ECO:0000256" key="6">
    <source>
        <dbReference type="SAM" id="Phobius"/>
    </source>
</evidence>
<evidence type="ECO:0000256" key="5">
    <source>
        <dbReference type="ARBA" id="ARBA00023136"/>
    </source>
</evidence>
<feature type="transmembrane region" description="Helical" evidence="6">
    <location>
        <begin position="242"/>
        <end position="259"/>
    </location>
</feature>
<name>A0A7W8NHV1_9DEIO</name>
<comment type="subcellular location">
    <subcellularLocation>
        <location evidence="1">Membrane</location>
        <topology evidence="1">Multi-pass membrane protein</topology>
    </subcellularLocation>
</comment>
<feature type="transmembrane region" description="Helical" evidence="6">
    <location>
        <begin position="170"/>
        <end position="195"/>
    </location>
</feature>
<accession>A0A7W8NHV1</accession>
<dbReference type="GO" id="GO:0015093">
    <property type="term" value="F:ferrous iron transmembrane transporter activity"/>
    <property type="evidence" value="ECO:0007669"/>
    <property type="project" value="TreeGrafter"/>
</dbReference>
<sequence length="404" mass="43571">MNVRALVLLLLVLTGLGGARAAPEVKPAEALRTTHDLVTQSLREYARGEQEQAFKTARSAYLDHFEYAEPPLRVLNPDLILEMEYRFADLRNGMKAGQPLSELQRIAGDINGSLRQAESIVSGTGVLGPTLAATGGFTILFREGLEAALLMAAIFAYLDTSRNTRLRRAVWWGGGAALLATVLTWALATYVLSIAPVSRELISAITSAVAVVILFSLSFWLLQQADRKRSTEFMRARVSQAVQGGSLLALGLVTFTTIYREGFETVLFYQALAVASGPVTQYMYLGIALAVVALAVTFLLLFRFGRRLPTAKLFPVLVAVTALFAVAFVGNGVRAFQEAGWLGVTNLYGTVPALDPNVAALTGIHPTVETLGAQGLMLLVYLVGWAYVSVSGRSRKAVQGLGRF</sequence>
<proteinExistence type="inferred from homology"/>
<evidence type="ECO:0000256" key="3">
    <source>
        <dbReference type="ARBA" id="ARBA00022692"/>
    </source>
</evidence>
<feature type="signal peptide" evidence="7">
    <location>
        <begin position="1"/>
        <end position="21"/>
    </location>
</feature>
<protein>
    <submittedName>
        <fullName evidence="8">High-affinity iron transporter</fullName>
    </submittedName>
</protein>
<feature type="transmembrane region" description="Helical" evidence="6">
    <location>
        <begin position="313"/>
        <end position="333"/>
    </location>
</feature>
<reference evidence="8 9" key="1">
    <citation type="submission" date="2020-08" db="EMBL/GenBank/DDBJ databases">
        <title>Genomic Encyclopedia of Type Strains, Phase IV (KMG-IV): sequencing the most valuable type-strain genomes for metagenomic binning, comparative biology and taxonomic classification.</title>
        <authorList>
            <person name="Goeker M."/>
        </authorList>
    </citation>
    <scope>NUCLEOTIDE SEQUENCE [LARGE SCALE GENOMIC DNA]</scope>
    <source>
        <strain evidence="8 9">DSM 27939</strain>
    </source>
</reference>
<keyword evidence="7" id="KW-0732">Signal</keyword>
<keyword evidence="9" id="KW-1185">Reference proteome</keyword>
<dbReference type="AlphaFoldDB" id="A0A7W8NHV1"/>
<dbReference type="Pfam" id="PF03239">
    <property type="entry name" value="FTR1"/>
    <property type="match status" value="1"/>
</dbReference>
<feature type="transmembrane region" description="Helical" evidence="6">
    <location>
        <begin position="139"/>
        <end position="158"/>
    </location>
</feature>
<dbReference type="InterPro" id="IPR004923">
    <property type="entry name" value="FTR1/Fip1/EfeU"/>
</dbReference>
<dbReference type="EMBL" id="JACHFL010000010">
    <property type="protein sequence ID" value="MBB5364397.1"/>
    <property type="molecule type" value="Genomic_DNA"/>
</dbReference>
<dbReference type="PANTHER" id="PTHR31632">
    <property type="entry name" value="IRON TRANSPORTER FTH1"/>
    <property type="match status" value="1"/>
</dbReference>
<dbReference type="GO" id="GO:0033573">
    <property type="term" value="C:high-affinity iron permease complex"/>
    <property type="evidence" value="ECO:0007669"/>
    <property type="project" value="InterPro"/>
</dbReference>
<keyword evidence="3 6" id="KW-0812">Transmembrane</keyword>
<feature type="chain" id="PRO_5030713980" evidence="7">
    <location>
        <begin position="22"/>
        <end position="404"/>
    </location>
</feature>
<organism evidence="8 9">
    <name type="scientific">Deinococcus humi</name>
    <dbReference type="NCBI Taxonomy" id="662880"/>
    <lineage>
        <taxon>Bacteria</taxon>
        <taxon>Thermotogati</taxon>
        <taxon>Deinococcota</taxon>
        <taxon>Deinococci</taxon>
        <taxon>Deinococcales</taxon>
        <taxon>Deinococcaceae</taxon>
        <taxon>Deinococcus</taxon>
    </lineage>
</organism>
<gene>
    <name evidence="8" type="ORF">HNQ08_003509</name>
</gene>
<dbReference type="PANTHER" id="PTHR31632:SF2">
    <property type="entry name" value="PLASMA MEMBRANE IRON PERMEASE"/>
    <property type="match status" value="1"/>
</dbReference>
<evidence type="ECO:0000256" key="4">
    <source>
        <dbReference type="ARBA" id="ARBA00022989"/>
    </source>
</evidence>
<evidence type="ECO:0000256" key="1">
    <source>
        <dbReference type="ARBA" id="ARBA00004141"/>
    </source>
</evidence>
<evidence type="ECO:0000313" key="9">
    <source>
        <dbReference type="Proteomes" id="UP000552709"/>
    </source>
</evidence>
<evidence type="ECO:0000256" key="2">
    <source>
        <dbReference type="ARBA" id="ARBA00008333"/>
    </source>
</evidence>
<dbReference type="Proteomes" id="UP000552709">
    <property type="component" value="Unassembled WGS sequence"/>
</dbReference>
<comment type="similarity">
    <text evidence="2">Belongs to the oxidase-dependent Fe transporter (OFeT) (TC 9.A.10.1) family.</text>
</comment>
<feature type="transmembrane region" description="Helical" evidence="6">
    <location>
        <begin position="279"/>
        <end position="301"/>
    </location>
</feature>
<dbReference type="RefSeq" id="WP_184134767.1">
    <property type="nucleotide sequence ID" value="NZ_JACHFL010000010.1"/>
</dbReference>
<evidence type="ECO:0000256" key="7">
    <source>
        <dbReference type="SAM" id="SignalP"/>
    </source>
</evidence>
<keyword evidence="5 6" id="KW-0472">Membrane</keyword>
<comment type="caution">
    <text evidence="8">The sequence shown here is derived from an EMBL/GenBank/DDBJ whole genome shotgun (WGS) entry which is preliminary data.</text>
</comment>
<evidence type="ECO:0000313" key="8">
    <source>
        <dbReference type="EMBL" id="MBB5364397.1"/>
    </source>
</evidence>
<keyword evidence="4 6" id="KW-1133">Transmembrane helix</keyword>
<feature type="transmembrane region" description="Helical" evidence="6">
    <location>
        <begin position="371"/>
        <end position="390"/>
    </location>
</feature>